<dbReference type="Gene3D" id="3.90.320.10">
    <property type="match status" value="1"/>
</dbReference>
<name>A0AAE0BDM5_9CHLO</name>
<organism evidence="1 2">
    <name type="scientific">Cymbomonas tetramitiformis</name>
    <dbReference type="NCBI Taxonomy" id="36881"/>
    <lineage>
        <taxon>Eukaryota</taxon>
        <taxon>Viridiplantae</taxon>
        <taxon>Chlorophyta</taxon>
        <taxon>Pyramimonadophyceae</taxon>
        <taxon>Pyramimonadales</taxon>
        <taxon>Pyramimonadaceae</taxon>
        <taxon>Cymbomonas</taxon>
    </lineage>
</organism>
<dbReference type="AlphaFoldDB" id="A0AAE0BDM5"/>
<keyword evidence="2" id="KW-1185">Reference proteome</keyword>
<protein>
    <recommendedName>
        <fullName evidence="3">PD-(D/E)XK endonuclease-like domain-containing protein</fullName>
    </recommendedName>
</protein>
<dbReference type="Proteomes" id="UP001190700">
    <property type="component" value="Unassembled WGS sequence"/>
</dbReference>
<sequence length="315" mass="37600">MDFLQELNSHARDSRIGFDEATHKYFIDGKGRNVTSVTTFLKTFFDEFNAKKTLNKYGRRWRSDRHHKYYAKSDDEILCLWEKNRREQSELGTRMHERFELFYNDACLNRCSFISTPISSCDALHSFPAEYEQFNRFHKKYDIRPFRTEMRVFDESLRIAGSIDLIAVESTEDDSRENKGQVYVMYDWKRSSKELSPDAPHYGRMCKHSLGHIPDTAYTHYVLQQNMYAHLLKRFYDIKIARMYLVRFHPSIDEFQLIPVPLYEKEVQIVMTGRRVHLQRVRRLKGILAASLFLLRAYNAVKKAKRLKRPIDRIL</sequence>
<reference evidence="1 2" key="1">
    <citation type="journal article" date="2015" name="Genome Biol. Evol.">
        <title>Comparative Genomics of a Bacterivorous Green Alga Reveals Evolutionary Causalities and Consequences of Phago-Mixotrophic Mode of Nutrition.</title>
        <authorList>
            <person name="Burns J.A."/>
            <person name="Paasch A."/>
            <person name="Narechania A."/>
            <person name="Kim E."/>
        </authorList>
    </citation>
    <scope>NUCLEOTIDE SEQUENCE [LARGE SCALE GENOMIC DNA]</scope>
    <source>
        <strain evidence="1 2">PLY_AMNH</strain>
    </source>
</reference>
<gene>
    <name evidence="1" type="ORF">CYMTET_55206</name>
</gene>
<comment type="caution">
    <text evidence="1">The sequence shown here is derived from an EMBL/GenBank/DDBJ whole genome shotgun (WGS) entry which is preliminary data.</text>
</comment>
<evidence type="ECO:0000313" key="2">
    <source>
        <dbReference type="Proteomes" id="UP001190700"/>
    </source>
</evidence>
<accession>A0AAE0BDM5</accession>
<dbReference type="EMBL" id="LGRX02035483">
    <property type="protein sequence ID" value="KAK3234656.1"/>
    <property type="molecule type" value="Genomic_DNA"/>
</dbReference>
<dbReference type="InterPro" id="IPR011604">
    <property type="entry name" value="PDDEXK-like_dom_sf"/>
</dbReference>
<evidence type="ECO:0008006" key="3">
    <source>
        <dbReference type="Google" id="ProtNLM"/>
    </source>
</evidence>
<evidence type="ECO:0000313" key="1">
    <source>
        <dbReference type="EMBL" id="KAK3234656.1"/>
    </source>
</evidence>
<proteinExistence type="predicted"/>